<evidence type="ECO:0000256" key="1">
    <source>
        <dbReference type="ARBA" id="ARBA00003159"/>
    </source>
</evidence>
<keyword evidence="4 8" id="KW-0812">Transmembrane</keyword>
<feature type="transmembrane region" description="Helical" evidence="8">
    <location>
        <begin position="116"/>
        <end position="138"/>
    </location>
</feature>
<evidence type="ECO:0000256" key="8">
    <source>
        <dbReference type="RuleBase" id="RU363032"/>
    </source>
</evidence>
<evidence type="ECO:0000256" key="2">
    <source>
        <dbReference type="ARBA" id="ARBA00004651"/>
    </source>
</evidence>
<name>A0A7X0FDK1_9HYPH</name>
<dbReference type="AlphaFoldDB" id="A0A7X0FDK1"/>
<evidence type="ECO:0000259" key="9">
    <source>
        <dbReference type="PROSITE" id="PS50928"/>
    </source>
</evidence>
<dbReference type="GO" id="GO:0006865">
    <property type="term" value="P:amino acid transport"/>
    <property type="evidence" value="ECO:0007669"/>
    <property type="project" value="UniProtKB-KW"/>
</dbReference>
<keyword evidence="11" id="KW-1185">Reference proteome</keyword>
<feature type="transmembrane region" description="Helical" evidence="8">
    <location>
        <begin position="275"/>
        <end position="297"/>
    </location>
</feature>
<evidence type="ECO:0000256" key="4">
    <source>
        <dbReference type="ARBA" id="ARBA00022692"/>
    </source>
</evidence>
<dbReference type="Pfam" id="PF00528">
    <property type="entry name" value="BPD_transp_1"/>
    <property type="match status" value="1"/>
</dbReference>
<keyword evidence="5" id="KW-0029">Amino-acid transport</keyword>
<evidence type="ECO:0000256" key="3">
    <source>
        <dbReference type="ARBA" id="ARBA00010072"/>
    </source>
</evidence>
<dbReference type="Gene3D" id="1.10.3720.10">
    <property type="entry name" value="MetI-like"/>
    <property type="match status" value="1"/>
</dbReference>
<dbReference type="CDD" id="cd06261">
    <property type="entry name" value="TM_PBP2"/>
    <property type="match status" value="1"/>
</dbReference>
<comment type="caution">
    <text evidence="10">The sequence shown here is derived from an EMBL/GenBank/DDBJ whole genome shotgun (WGS) entry which is preliminary data.</text>
</comment>
<evidence type="ECO:0000313" key="11">
    <source>
        <dbReference type="Proteomes" id="UP000536262"/>
    </source>
</evidence>
<dbReference type="Proteomes" id="UP000536262">
    <property type="component" value="Unassembled WGS sequence"/>
</dbReference>
<comment type="similarity">
    <text evidence="3">Belongs to the binding-protein-dependent transport system permease family. HisMQ subfamily.</text>
</comment>
<dbReference type="PROSITE" id="PS50928">
    <property type="entry name" value="ABC_TM1"/>
    <property type="match status" value="1"/>
</dbReference>
<accession>A0A7X0FDK1</accession>
<dbReference type="GO" id="GO:0055085">
    <property type="term" value="P:transmembrane transport"/>
    <property type="evidence" value="ECO:0007669"/>
    <property type="project" value="InterPro"/>
</dbReference>
<protein>
    <submittedName>
        <fullName evidence="10">Polar amino acid transport system permease protein</fullName>
    </submittedName>
</protein>
<comment type="function">
    <text evidence="1">Part of the binding-protein-dependent transport system for glutamine; probably responsible for the translocation of the substrate across the membrane.</text>
</comment>
<dbReference type="InterPro" id="IPR035906">
    <property type="entry name" value="MetI-like_sf"/>
</dbReference>
<dbReference type="PANTHER" id="PTHR30614">
    <property type="entry name" value="MEMBRANE COMPONENT OF AMINO ACID ABC TRANSPORTER"/>
    <property type="match status" value="1"/>
</dbReference>
<dbReference type="EMBL" id="JACHOU010000032">
    <property type="protein sequence ID" value="MBB6357797.1"/>
    <property type="molecule type" value="Genomic_DNA"/>
</dbReference>
<keyword evidence="7 8" id="KW-0472">Membrane</keyword>
<dbReference type="InterPro" id="IPR000515">
    <property type="entry name" value="MetI-like"/>
</dbReference>
<dbReference type="SUPFAM" id="SSF161098">
    <property type="entry name" value="MetI-like"/>
    <property type="match status" value="1"/>
</dbReference>
<keyword evidence="6 8" id="KW-1133">Transmembrane helix</keyword>
<feature type="domain" description="ABC transmembrane type-1" evidence="9">
    <location>
        <begin position="78"/>
        <end position="294"/>
    </location>
</feature>
<proteinExistence type="inferred from homology"/>
<comment type="subcellular location">
    <subcellularLocation>
        <location evidence="2 8">Cell membrane</location>
        <topology evidence="2 8">Multi-pass membrane protein</topology>
    </subcellularLocation>
</comment>
<dbReference type="GO" id="GO:0005886">
    <property type="term" value="C:plasma membrane"/>
    <property type="evidence" value="ECO:0007669"/>
    <property type="project" value="UniProtKB-SubCell"/>
</dbReference>
<evidence type="ECO:0000256" key="5">
    <source>
        <dbReference type="ARBA" id="ARBA00022970"/>
    </source>
</evidence>
<feature type="transmembrane region" description="Helical" evidence="8">
    <location>
        <begin position="84"/>
        <end position="104"/>
    </location>
</feature>
<dbReference type="InterPro" id="IPR043429">
    <property type="entry name" value="ArtM/GltK/GlnP/TcyL/YhdX-like"/>
</dbReference>
<evidence type="ECO:0000256" key="6">
    <source>
        <dbReference type="ARBA" id="ARBA00022989"/>
    </source>
</evidence>
<organism evidence="10 11">
    <name type="scientific">Aminobacter aganoensis</name>
    <dbReference type="NCBI Taxonomy" id="83264"/>
    <lineage>
        <taxon>Bacteria</taxon>
        <taxon>Pseudomonadati</taxon>
        <taxon>Pseudomonadota</taxon>
        <taxon>Alphaproteobacteria</taxon>
        <taxon>Hyphomicrobiales</taxon>
        <taxon>Phyllobacteriaceae</taxon>
        <taxon>Aminobacter</taxon>
    </lineage>
</organism>
<dbReference type="RefSeq" id="WP_210315153.1">
    <property type="nucleotide sequence ID" value="NZ_BAABEG010000001.1"/>
</dbReference>
<reference evidence="10 11" key="1">
    <citation type="submission" date="2020-08" db="EMBL/GenBank/DDBJ databases">
        <title>Genomic Encyclopedia of Type Strains, Phase IV (KMG-IV): sequencing the most valuable type-strain genomes for metagenomic binning, comparative biology and taxonomic classification.</title>
        <authorList>
            <person name="Goeker M."/>
        </authorList>
    </citation>
    <scope>NUCLEOTIDE SEQUENCE [LARGE SCALE GENOMIC DNA]</scope>
    <source>
        <strain evidence="10 11">DSM 7051</strain>
    </source>
</reference>
<evidence type="ECO:0000313" key="10">
    <source>
        <dbReference type="EMBL" id="MBB6357797.1"/>
    </source>
</evidence>
<dbReference type="PANTHER" id="PTHR30614:SF20">
    <property type="entry name" value="GLUTAMINE TRANSPORT SYSTEM PERMEASE PROTEIN GLNP"/>
    <property type="match status" value="1"/>
</dbReference>
<gene>
    <name evidence="10" type="ORF">GGR00_005621</name>
</gene>
<keyword evidence="8" id="KW-0813">Transport</keyword>
<sequence>MTSMQGATAAMTTKRSRPALGWLDWLLLVMVASAASYTVSRVNTVLHYKWDWGVVASYLLKTDPETGHWVPNVLLEGLFTTIRLSVWGILLAALVGLVMGMARCSDRLFPRLVSGAYVLLVRNVPPLVFVFIVVFFVGSQVLPMLGLSSAMDRASPTVQYWVSIFFAPAQQIENFVAGLVCLAFFTGAYVTEIVRAGIQSVPTSQIEAGRSLGLSRLQIMRLIVLPQALRNVLPPLAGQFIQMIKDSSLVSLVSVQELTFVAQEIQVSTQKVFEVLLFAGGLYFIICYSLSLLFAFLEHRS</sequence>
<evidence type="ECO:0000256" key="7">
    <source>
        <dbReference type="ARBA" id="ARBA00023136"/>
    </source>
</evidence>